<dbReference type="GO" id="GO:0007098">
    <property type="term" value="P:centrosome cycle"/>
    <property type="evidence" value="ECO:0007669"/>
    <property type="project" value="InterPro"/>
</dbReference>
<dbReference type="AlphaFoldDB" id="A0A8B7XFT2"/>
<evidence type="ECO:0000256" key="2">
    <source>
        <dbReference type="SAM" id="MobiDB-lite"/>
    </source>
</evidence>
<dbReference type="OrthoDB" id="551053at2759"/>
<dbReference type="OMA" id="RIHLEEC"/>
<accession>A0A8B7XFT2</accession>
<keyword evidence="3" id="KW-1185">Reference proteome</keyword>
<reference evidence="4" key="1">
    <citation type="submission" date="2025-08" db="UniProtKB">
        <authorList>
            <consortium name="RefSeq"/>
        </authorList>
    </citation>
    <scope>IDENTIFICATION</scope>
</reference>
<dbReference type="GeneID" id="110973252"/>
<evidence type="ECO:0000313" key="3">
    <source>
        <dbReference type="Proteomes" id="UP000694845"/>
    </source>
</evidence>
<dbReference type="PANTHER" id="PTHR35970">
    <property type="entry name" value="SODIUM CHANNEL AND CLATHRIN LINKER 1"/>
    <property type="match status" value="1"/>
</dbReference>
<name>A0A8B7XFT2_ACAPL</name>
<dbReference type="CTD" id="132320"/>
<dbReference type="InterPro" id="IPR031887">
    <property type="entry name" value="SDCCAG8"/>
</dbReference>
<keyword evidence="1" id="KW-0175">Coiled coil</keyword>
<sequence length="773" mass="88875">MDVGEREFLRDQVQRLNAELQHYQEKYMPLEEKEKASLHTSAGPPAPWLTSKNLLSPLIAEYDHQLSSLRKQIKTYKAEHVELSGKIDKLVNENNRLHKELKASIQGQLEAVHQVSRADTSIIEEQQLIDNLQKQITLITQEKDSAVEMWQETVQELDRLAKEHRDMLGNNEAQTQRYQAVQEKMSALMSQNQILVTGNQKLDMASQHLQQVIASQSQELDTLRDHLKRARTDLRAANLQLAEMRNTAEKLKEENLAKERESQQAKGREESADSRLTQLQAVVMDLEHRLTNLSEENAQLLANLKEQEERMRSLHHKCGKAERREHEALAQVRDSIQMVENALLEKDQALVREQQKTHELGRLQEALSKLINEAGKRTRQEVDNVRKQCNTNIGKLMEEIQSLEMENAEKQAEIERAMREKRAVEQELETVYKEGTKGPDDHLYQELQGRVNIAERMRSQAAVQVQKLEKAMQRMESSQEEEKSQSLLINEQLKQRLDKVGKECEAVSEERLRLTEVADDYKRRLLTAQKEKAVAERKCLSQMTAMQQETSQLRAEYEARLDSTEQGNRQAMKELREMLTAQQRMSAKWREESKTLAQKFEAKVNDLRSEIAMHKQRSEELTSQLSQQREMFLESERKQSEEAETIRKLNRKLADTELRAATTTKQLSQQLAREKRLLHDRKHLQNELEKLKLESSRSIRLPDPIHLSDLDRPEAMLAANRIHNGRATMTLGQHLNLNGNNAAGGMGGGTTSHISSVRSGRSSSLGSGNSSPM</sequence>
<feature type="region of interest" description="Disordered" evidence="2">
    <location>
        <begin position="742"/>
        <end position="773"/>
    </location>
</feature>
<dbReference type="PANTHER" id="PTHR35970:SF1">
    <property type="entry name" value="SODIUM CHANNEL AND CLATHRIN LINKER 1"/>
    <property type="match status" value="1"/>
</dbReference>
<dbReference type="Pfam" id="PF15964">
    <property type="entry name" value="CCCAP"/>
    <property type="match status" value="1"/>
</dbReference>
<feature type="coiled-coil region" evidence="1">
    <location>
        <begin position="353"/>
        <end position="701"/>
    </location>
</feature>
<feature type="compositionally biased region" description="Low complexity" evidence="2">
    <location>
        <begin position="752"/>
        <end position="773"/>
    </location>
</feature>
<dbReference type="KEGG" id="aplc:110973252"/>
<proteinExistence type="predicted"/>
<dbReference type="Proteomes" id="UP000694845">
    <property type="component" value="Unplaced"/>
</dbReference>
<dbReference type="GO" id="GO:0005813">
    <property type="term" value="C:centrosome"/>
    <property type="evidence" value="ECO:0007669"/>
    <property type="project" value="InterPro"/>
</dbReference>
<feature type="coiled-coil region" evidence="1">
    <location>
        <begin position="6"/>
        <end position="33"/>
    </location>
</feature>
<organism evidence="3 4">
    <name type="scientific">Acanthaster planci</name>
    <name type="common">Crown-of-thorns starfish</name>
    <dbReference type="NCBI Taxonomy" id="133434"/>
    <lineage>
        <taxon>Eukaryota</taxon>
        <taxon>Metazoa</taxon>
        <taxon>Echinodermata</taxon>
        <taxon>Eleutherozoa</taxon>
        <taxon>Asterozoa</taxon>
        <taxon>Asteroidea</taxon>
        <taxon>Valvatacea</taxon>
        <taxon>Valvatida</taxon>
        <taxon>Acanthasteridae</taxon>
        <taxon>Acanthaster</taxon>
    </lineage>
</organism>
<dbReference type="GO" id="GO:0005814">
    <property type="term" value="C:centriole"/>
    <property type="evidence" value="ECO:0007669"/>
    <property type="project" value="TreeGrafter"/>
</dbReference>
<protein>
    <submittedName>
        <fullName evidence="4">Sodium channel and clathrin linker 1-like isoform X1</fullName>
    </submittedName>
</protein>
<dbReference type="RefSeq" id="XP_022079628.1">
    <property type="nucleotide sequence ID" value="XM_022223936.1"/>
</dbReference>
<gene>
    <name evidence="4" type="primary">LOC110973252</name>
</gene>
<evidence type="ECO:0000313" key="4">
    <source>
        <dbReference type="RefSeq" id="XP_022079628.1"/>
    </source>
</evidence>
<evidence type="ECO:0000256" key="1">
    <source>
        <dbReference type="SAM" id="Coils"/>
    </source>
</evidence>
<dbReference type="GO" id="GO:0060271">
    <property type="term" value="P:cilium assembly"/>
    <property type="evidence" value="ECO:0007669"/>
    <property type="project" value="TreeGrafter"/>
</dbReference>
<feature type="region of interest" description="Disordered" evidence="2">
    <location>
        <begin position="248"/>
        <end position="274"/>
    </location>
</feature>
<feature type="compositionally biased region" description="Basic and acidic residues" evidence="2">
    <location>
        <begin position="248"/>
        <end position="273"/>
    </location>
</feature>
<dbReference type="GO" id="GO:0045162">
    <property type="term" value="P:clustering of voltage-gated sodium channels"/>
    <property type="evidence" value="ECO:0007669"/>
    <property type="project" value="InterPro"/>
</dbReference>
<dbReference type="InterPro" id="IPR038911">
    <property type="entry name" value="SCLT1"/>
</dbReference>